<keyword evidence="2" id="KW-1185">Reference proteome</keyword>
<dbReference type="AlphaFoldDB" id="A0AAE1DN23"/>
<comment type="caution">
    <text evidence="1">The sequence shown here is derived from an EMBL/GenBank/DDBJ whole genome shotgun (WGS) entry which is preliminary data.</text>
</comment>
<sequence length="445" mass="49366">MEAMLTKDAHSANSRGRNLIWLSCDCPTSGNSSDSKAVDQEDQLVRQDAVHSRVVTEGWGEGHEMQECLSARSFLAGVRDSELKAVILMGSFIPRGDRLQDFPVPVLTLAAELDGVARMSRMAEEFAKLKDDIQESFSNIYRTPVLVLEGVNHAQFASGALPYFMQKYDLIPDVTEEDAHRMIGEHVNDFLTATFSTAPLQADNALRNLKIAFSKSVDKFQPFLDVKALGNVSRWTILAQEHIAGKFANQIQVANTVEKLSTFHFSEPSIQIGGGSIVVNTKTLEETRSFDPPPYFGRESLDQLDVKLKSKNAIWDAITAQGNGTQVDGPLTSLKGEPATCKSLNELALEVALNHSTKEARDRYKTRGKSIILEDDLSFSNRLLWAVSALDTWKNGQSLYVKSMAYSTPVTGSWNPGMLYCKLITPYRVMEWINIDSLKMTSKMG</sequence>
<proteinExistence type="predicted"/>
<dbReference type="EMBL" id="JAWDGP010003260">
    <property type="protein sequence ID" value="KAK3775905.1"/>
    <property type="molecule type" value="Genomic_DNA"/>
</dbReference>
<gene>
    <name evidence="1" type="ORF">RRG08_058607</name>
</gene>
<accession>A0AAE1DN23</accession>
<reference evidence="1" key="1">
    <citation type="journal article" date="2023" name="G3 (Bethesda)">
        <title>A reference genome for the long-term kleptoplast-retaining sea slug Elysia crispata morphotype clarki.</title>
        <authorList>
            <person name="Eastman K.E."/>
            <person name="Pendleton A.L."/>
            <person name="Shaikh M.A."/>
            <person name="Suttiyut T."/>
            <person name="Ogas R."/>
            <person name="Tomko P."/>
            <person name="Gavelis G."/>
            <person name="Widhalm J.R."/>
            <person name="Wisecaver J.H."/>
        </authorList>
    </citation>
    <scope>NUCLEOTIDE SEQUENCE</scope>
    <source>
        <strain evidence="1">ECLA1</strain>
    </source>
</reference>
<organism evidence="1 2">
    <name type="scientific">Elysia crispata</name>
    <name type="common">lettuce slug</name>
    <dbReference type="NCBI Taxonomy" id="231223"/>
    <lineage>
        <taxon>Eukaryota</taxon>
        <taxon>Metazoa</taxon>
        <taxon>Spiralia</taxon>
        <taxon>Lophotrochozoa</taxon>
        <taxon>Mollusca</taxon>
        <taxon>Gastropoda</taxon>
        <taxon>Heterobranchia</taxon>
        <taxon>Euthyneura</taxon>
        <taxon>Panpulmonata</taxon>
        <taxon>Sacoglossa</taxon>
        <taxon>Placobranchoidea</taxon>
        <taxon>Plakobranchidae</taxon>
        <taxon>Elysia</taxon>
    </lineage>
</organism>
<dbReference type="Proteomes" id="UP001283361">
    <property type="component" value="Unassembled WGS sequence"/>
</dbReference>
<protein>
    <submittedName>
        <fullName evidence="1">Uncharacterized protein</fullName>
    </submittedName>
</protein>
<evidence type="ECO:0000313" key="1">
    <source>
        <dbReference type="EMBL" id="KAK3775905.1"/>
    </source>
</evidence>
<name>A0AAE1DN23_9GAST</name>
<evidence type="ECO:0000313" key="2">
    <source>
        <dbReference type="Proteomes" id="UP001283361"/>
    </source>
</evidence>